<dbReference type="PANTHER" id="PTHR43400">
    <property type="entry name" value="FUMARATE REDUCTASE"/>
    <property type="match status" value="1"/>
</dbReference>
<keyword evidence="4 6" id="KW-0560">Oxidoreductase</keyword>
<dbReference type="Gene3D" id="3.90.700.10">
    <property type="entry name" value="Succinate dehydrogenase/fumarate reductase flavoprotein, catalytic domain"/>
    <property type="match status" value="1"/>
</dbReference>
<dbReference type="RefSeq" id="WP_379154367.1">
    <property type="nucleotide sequence ID" value="NZ_JBHSRJ010000004.1"/>
</dbReference>
<keyword evidence="7" id="KW-1185">Reference proteome</keyword>
<dbReference type="Proteomes" id="UP001596135">
    <property type="component" value="Unassembled WGS sequence"/>
</dbReference>
<sequence>METPLPTEVDVVVVGAGGAGMTAALAAKARGLDTVLIEKSAYFGGSTARSGGGVWIPNNYALKAAGQGDDPELSKLYLDSIVGDVVPKTRRDTYLARGPEVMEFIKEQTPVRFTWVPQYSDYHPEAPGGRSAGRSAEPIPMDARFLGDELARLHPAYTKAPANLIVTQADYRKISLGLRTIRGPLTMAKVLLKRIVSLMLGRKMYAMGNAIAIGLRKGLVDAGVPVAYETELSDLVIEDGRVVGVRVLRDGAESVIRARRGVILGSGGFEKNLEMREKYQPQPTSVDWTTGSQFNTGGGVLAGIAAGAETDLMDDSWWGPTIPLPSGPWFCLAERNLPGSIIVNQAGERFMNEALPYVEAVHEIYRGEATGVGHVPAWMVIDQRYRNRYLFAGLSPRQPFPGRWYKNGTVKKADSLAALAAEIEVPAEALTATVERFNGFAKAGVDEDFHRGESAYDKYYSDPTVKPNPSLHTIDQGPFYAVKIVPGDLGTKGGLVTDERARVLRPDGSPIPGLYAAGNVSSAVMGHTYAGPGATIGPALTFGYLAAEDIATTGG</sequence>
<dbReference type="PANTHER" id="PTHR43400:SF10">
    <property type="entry name" value="3-OXOSTEROID 1-DEHYDROGENASE"/>
    <property type="match status" value="1"/>
</dbReference>
<keyword evidence="2" id="KW-0285">Flavoprotein</keyword>
<evidence type="ECO:0000256" key="1">
    <source>
        <dbReference type="ARBA" id="ARBA00001974"/>
    </source>
</evidence>
<dbReference type="InterPro" id="IPR003953">
    <property type="entry name" value="FAD-dep_OxRdtase_2_FAD-bd"/>
</dbReference>
<proteinExistence type="predicted"/>
<dbReference type="InterPro" id="IPR027477">
    <property type="entry name" value="Succ_DH/fumarate_Rdtase_cat_sf"/>
</dbReference>
<dbReference type="Gene3D" id="3.50.50.60">
    <property type="entry name" value="FAD/NAD(P)-binding domain"/>
    <property type="match status" value="2"/>
</dbReference>
<evidence type="ECO:0000313" key="7">
    <source>
        <dbReference type="Proteomes" id="UP001596135"/>
    </source>
</evidence>
<comment type="cofactor">
    <cofactor evidence="1">
        <name>FAD</name>
        <dbReference type="ChEBI" id="CHEBI:57692"/>
    </cofactor>
</comment>
<dbReference type="SUPFAM" id="SSF51905">
    <property type="entry name" value="FAD/NAD(P)-binding domain"/>
    <property type="match status" value="1"/>
</dbReference>
<dbReference type="GO" id="GO:0047571">
    <property type="term" value="F:3-oxosteroid 1-dehydrogenase activity"/>
    <property type="evidence" value="ECO:0007669"/>
    <property type="project" value="UniProtKB-EC"/>
</dbReference>
<evidence type="ECO:0000256" key="4">
    <source>
        <dbReference type="ARBA" id="ARBA00023002"/>
    </source>
</evidence>
<reference evidence="7" key="1">
    <citation type="journal article" date="2019" name="Int. J. Syst. Evol. Microbiol.">
        <title>The Global Catalogue of Microorganisms (GCM) 10K type strain sequencing project: providing services to taxonomists for standard genome sequencing and annotation.</title>
        <authorList>
            <consortium name="The Broad Institute Genomics Platform"/>
            <consortium name="The Broad Institute Genome Sequencing Center for Infectious Disease"/>
            <person name="Wu L."/>
            <person name="Ma J."/>
        </authorList>
    </citation>
    <scope>NUCLEOTIDE SEQUENCE [LARGE SCALE GENOMIC DNA]</scope>
    <source>
        <strain evidence="7">CCUG 54522</strain>
    </source>
</reference>
<dbReference type="Pfam" id="PF00890">
    <property type="entry name" value="FAD_binding_2"/>
    <property type="match status" value="1"/>
</dbReference>
<evidence type="ECO:0000313" key="6">
    <source>
        <dbReference type="EMBL" id="MFC6043917.1"/>
    </source>
</evidence>
<dbReference type="InterPro" id="IPR050315">
    <property type="entry name" value="FAD-oxidoreductase_2"/>
</dbReference>
<evidence type="ECO:0000259" key="5">
    <source>
        <dbReference type="Pfam" id="PF00890"/>
    </source>
</evidence>
<evidence type="ECO:0000256" key="3">
    <source>
        <dbReference type="ARBA" id="ARBA00022827"/>
    </source>
</evidence>
<comment type="caution">
    <text evidence="6">The sequence shown here is derived from an EMBL/GenBank/DDBJ whole genome shotgun (WGS) entry which is preliminary data.</text>
</comment>
<keyword evidence="3" id="KW-0274">FAD</keyword>
<dbReference type="SUPFAM" id="SSF56425">
    <property type="entry name" value="Succinate dehydrogenase/fumarate reductase flavoprotein, catalytic domain"/>
    <property type="match status" value="1"/>
</dbReference>
<accession>A0ABW1LKZ1</accession>
<gene>
    <name evidence="6" type="primary">kstD</name>
    <name evidence="6" type="ORF">ACFPYL_12555</name>
</gene>
<protein>
    <submittedName>
        <fullName evidence="6">3-oxosteroid 1-dehydrogenase</fullName>
        <ecNumber evidence="6">1.3.99.4</ecNumber>
    </submittedName>
</protein>
<organism evidence="6 7">
    <name type="scientific">Nocardioides hankookensis</name>
    <dbReference type="NCBI Taxonomy" id="443157"/>
    <lineage>
        <taxon>Bacteria</taxon>
        <taxon>Bacillati</taxon>
        <taxon>Actinomycetota</taxon>
        <taxon>Actinomycetes</taxon>
        <taxon>Propionibacteriales</taxon>
        <taxon>Nocardioidaceae</taxon>
        <taxon>Nocardioides</taxon>
    </lineage>
</organism>
<dbReference type="EC" id="1.3.99.4" evidence="6"/>
<name>A0ABW1LKZ1_9ACTN</name>
<feature type="domain" description="FAD-dependent oxidoreductase 2 FAD-binding" evidence="5">
    <location>
        <begin position="10"/>
        <end position="535"/>
    </location>
</feature>
<evidence type="ECO:0000256" key="2">
    <source>
        <dbReference type="ARBA" id="ARBA00022630"/>
    </source>
</evidence>
<dbReference type="EMBL" id="JBHSRJ010000004">
    <property type="protein sequence ID" value="MFC6043917.1"/>
    <property type="molecule type" value="Genomic_DNA"/>
</dbReference>
<dbReference type="InterPro" id="IPR036188">
    <property type="entry name" value="FAD/NAD-bd_sf"/>
</dbReference>
<dbReference type="NCBIfam" id="NF005882">
    <property type="entry name" value="PRK07843.1"/>
    <property type="match status" value="1"/>
</dbReference>